<organism evidence="9 10">
    <name type="scientific">Paenibacillus physcomitrellae</name>
    <dbReference type="NCBI Taxonomy" id="1619311"/>
    <lineage>
        <taxon>Bacteria</taxon>
        <taxon>Bacillati</taxon>
        <taxon>Bacillota</taxon>
        <taxon>Bacilli</taxon>
        <taxon>Bacillales</taxon>
        <taxon>Paenibacillaceae</taxon>
        <taxon>Paenibacillus</taxon>
    </lineage>
</organism>
<keyword evidence="3" id="KW-0808">Transferase</keyword>
<evidence type="ECO:0000256" key="3">
    <source>
        <dbReference type="ARBA" id="ARBA00022679"/>
    </source>
</evidence>
<feature type="transmembrane region" description="Helical" evidence="7">
    <location>
        <begin position="116"/>
        <end position="136"/>
    </location>
</feature>
<evidence type="ECO:0000256" key="6">
    <source>
        <dbReference type="SAM" id="MobiDB-lite"/>
    </source>
</evidence>
<dbReference type="InterPro" id="IPR050482">
    <property type="entry name" value="Sensor_HK_TwoCompSys"/>
</dbReference>
<dbReference type="Gene3D" id="3.30.565.10">
    <property type="entry name" value="Histidine kinase-like ATPase, C-terminal domain"/>
    <property type="match status" value="1"/>
</dbReference>
<evidence type="ECO:0000256" key="7">
    <source>
        <dbReference type="SAM" id="Phobius"/>
    </source>
</evidence>
<evidence type="ECO:0000256" key="5">
    <source>
        <dbReference type="ARBA" id="ARBA00023012"/>
    </source>
</evidence>
<keyword evidence="5" id="KW-0902">Two-component regulatory system</keyword>
<sequence length="380" mass="42026">MIWLVYLAFPVTDILSRHALEKGLGFAVLALFVAAYLLSWWDPARMFYYLFIELVIIAYFTLLWQPSYLYLVFFVTPVIAFLPNPKTFRFHMVLLAVLLAGYFIYASSFLTESDLLNLIPAMIVAVIVPTGIRGGVRSQELKGQLHLANEEIARLSKQEERQRISRNLHDTLGHTLSLIALKSELVEKLINKQPGKAVQEAKDIHWAARAALKQVRELVSDMTSVTIAGEIGHAKQILLAAGIELKVEHSGGDSEDNRDSEQLGEPGKPGDPDLEPFVQNVLGMCLRESVTNIVKHSKAARCEIGLVQEPHAFTMTISDNGIGLEQEGIWTHGAGLSNMKERIALVNGSLELTAVHGKGTRVRLTIPKIARSLSTGEGVQ</sequence>
<dbReference type="Pfam" id="PF07730">
    <property type="entry name" value="HisKA_3"/>
    <property type="match status" value="1"/>
</dbReference>
<feature type="transmembrane region" description="Helical" evidence="7">
    <location>
        <begin position="20"/>
        <end position="39"/>
    </location>
</feature>
<dbReference type="EC" id="2.7.13.3" evidence="2"/>
<evidence type="ECO:0000256" key="1">
    <source>
        <dbReference type="ARBA" id="ARBA00000085"/>
    </source>
</evidence>
<dbReference type="InterPro" id="IPR036890">
    <property type="entry name" value="HATPase_C_sf"/>
</dbReference>
<dbReference type="InterPro" id="IPR011712">
    <property type="entry name" value="Sig_transdc_His_kin_sub3_dim/P"/>
</dbReference>
<dbReference type="SUPFAM" id="SSF55874">
    <property type="entry name" value="ATPase domain of HSP90 chaperone/DNA topoisomerase II/histidine kinase"/>
    <property type="match status" value="1"/>
</dbReference>
<protein>
    <recommendedName>
        <fullName evidence="2">histidine kinase</fullName>
        <ecNumber evidence="2">2.7.13.3</ecNumber>
    </recommendedName>
</protein>
<dbReference type="Pfam" id="PF02518">
    <property type="entry name" value="HATPase_c"/>
    <property type="match status" value="1"/>
</dbReference>
<evidence type="ECO:0000256" key="4">
    <source>
        <dbReference type="ARBA" id="ARBA00022777"/>
    </source>
</evidence>
<keyword evidence="10" id="KW-1185">Reference proteome</keyword>
<feature type="compositionally biased region" description="Basic and acidic residues" evidence="6">
    <location>
        <begin position="249"/>
        <end position="261"/>
    </location>
</feature>
<dbReference type="PANTHER" id="PTHR24421">
    <property type="entry name" value="NITRATE/NITRITE SENSOR PROTEIN NARX-RELATED"/>
    <property type="match status" value="1"/>
</dbReference>
<evidence type="ECO:0000313" key="9">
    <source>
        <dbReference type="EMBL" id="GGA33696.1"/>
    </source>
</evidence>
<feature type="transmembrane region" description="Helical" evidence="7">
    <location>
        <begin position="92"/>
        <end position="110"/>
    </location>
</feature>
<name>A0ABQ1FZK5_9BACL</name>
<evidence type="ECO:0000259" key="8">
    <source>
        <dbReference type="SMART" id="SM00387"/>
    </source>
</evidence>
<feature type="transmembrane region" description="Helical" evidence="7">
    <location>
        <begin position="46"/>
        <end position="62"/>
    </location>
</feature>
<dbReference type="RefSeq" id="WP_174704742.1">
    <property type="nucleotide sequence ID" value="NZ_BMHF01000005.1"/>
</dbReference>
<comment type="catalytic activity">
    <reaction evidence="1">
        <text>ATP + protein L-histidine = ADP + protein N-phospho-L-histidine.</text>
        <dbReference type="EC" id="2.7.13.3"/>
    </reaction>
</comment>
<gene>
    <name evidence="9" type="ORF">GCM10010917_18660</name>
</gene>
<dbReference type="PANTHER" id="PTHR24421:SF63">
    <property type="entry name" value="SENSOR HISTIDINE KINASE DESK"/>
    <property type="match status" value="1"/>
</dbReference>
<dbReference type="GO" id="GO:0016301">
    <property type="term" value="F:kinase activity"/>
    <property type="evidence" value="ECO:0007669"/>
    <property type="project" value="UniProtKB-KW"/>
</dbReference>
<reference evidence="10" key="1">
    <citation type="journal article" date="2019" name="Int. J. Syst. Evol. Microbiol.">
        <title>The Global Catalogue of Microorganisms (GCM) 10K type strain sequencing project: providing services to taxonomists for standard genome sequencing and annotation.</title>
        <authorList>
            <consortium name="The Broad Institute Genomics Platform"/>
            <consortium name="The Broad Institute Genome Sequencing Center for Infectious Disease"/>
            <person name="Wu L."/>
            <person name="Ma J."/>
        </authorList>
    </citation>
    <scope>NUCLEOTIDE SEQUENCE [LARGE SCALE GENOMIC DNA]</scope>
    <source>
        <strain evidence="10">CGMCC 1.15044</strain>
    </source>
</reference>
<feature type="region of interest" description="Disordered" evidence="6">
    <location>
        <begin position="249"/>
        <end position="274"/>
    </location>
</feature>
<dbReference type="EMBL" id="BMHF01000005">
    <property type="protein sequence ID" value="GGA33696.1"/>
    <property type="molecule type" value="Genomic_DNA"/>
</dbReference>
<dbReference type="CDD" id="cd16917">
    <property type="entry name" value="HATPase_UhpB-NarQ-NarX-like"/>
    <property type="match status" value="1"/>
</dbReference>
<evidence type="ECO:0000256" key="2">
    <source>
        <dbReference type="ARBA" id="ARBA00012438"/>
    </source>
</evidence>
<dbReference type="Gene3D" id="1.20.5.1930">
    <property type="match status" value="1"/>
</dbReference>
<keyword evidence="4 9" id="KW-0418">Kinase</keyword>
<comment type="caution">
    <text evidence="9">The sequence shown here is derived from an EMBL/GenBank/DDBJ whole genome shotgun (WGS) entry which is preliminary data.</text>
</comment>
<dbReference type="Proteomes" id="UP000609323">
    <property type="component" value="Unassembled WGS sequence"/>
</dbReference>
<keyword evidence="7" id="KW-1133">Transmembrane helix</keyword>
<evidence type="ECO:0000313" key="10">
    <source>
        <dbReference type="Proteomes" id="UP000609323"/>
    </source>
</evidence>
<keyword evidence="7" id="KW-0472">Membrane</keyword>
<proteinExistence type="predicted"/>
<keyword evidence="7" id="KW-0812">Transmembrane</keyword>
<dbReference type="SMART" id="SM00387">
    <property type="entry name" value="HATPase_c"/>
    <property type="match status" value="1"/>
</dbReference>
<dbReference type="InterPro" id="IPR003594">
    <property type="entry name" value="HATPase_dom"/>
</dbReference>
<accession>A0ABQ1FZK5</accession>
<feature type="domain" description="Histidine kinase/HSP90-like ATPase" evidence="8">
    <location>
        <begin position="277"/>
        <end position="370"/>
    </location>
</feature>